<keyword evidence="2" id="KW-1185">Reference proteome</keyword>
<sequence>MPLYMCYGIYGLIIFLLHSYLKERHSALSKVPGPWLAAWTRLWLVSSLVSGEAGDIFFTLDQRYGPVVRTGPNNILVSDPEATRKILADGSRYTRGPWFDTLRLDPLRTNVISERDPKKHHDLRYVLGNAVCPQPGII</sequence>
<evidence type="ECO:0000313" key="2">
    <source>
        <dbReference type="Proteomes" id="UP000799779"/>
    </source>
</evidence>
<accession>A0A6A5W729</accession>
<evidence type="ECO:0008006" key="3">
    <source>
        <dbReference type="Google" id="ProtNLM"/>
    </source>
</evidence>
<organism evidence="1 2">
    <name type="scientific">Amniculicola lignicola CBS 123094</name>
    <dbReference type="NCBI Taxonomy" id="1392246"/>
    <lineage>
        <taxon>Eukaryota</taxon>
        <taxon>Fungi</taxon>
        <taxon>Dikarya</taxon>
        <taxon>Ascomycota</taxon>
        <taxon>Pezizomycotina</taxon>
        <taxon>Dothideomycetes</taxon>
        <taxon>Pleosporomycetidae</taxon>
        <taxon>Pleosporales</taxon>
        <taxon>Amniculicolaceae</taxon>
        <taxon>Amniculicola</taxon>
    </lineage>
</organism>
<dbReference type="GO" id="GO:0020037">
    <property type="term" value="F:heme binding"/>
    <property type="evidence" value="ECO:0007669"/>
    <property type="project" value="InterPro"/>
</dbReference>
<dbReference type="AlphaFoldDB" id="A0A6A5W729"/>
<dbReference type="Gene3D" id="1.10.630.10">
    <property type="entry name" value="Cytochrome P450"/>
    <property type="match status" value="1"/>
</dbReference>
<reference evidence="1" key="1">
    <citation type="journal article" date="2020" name="Stud. Mycol.">
        <title>101 Dothideomycetes genomes: a test case for predicting lifestyles and emergence of pathogens.</title>
        <authorList>
            <person name="Haridas S."/>
            <person name="Albert R."/>
            <person name="Binder M."/>
            <person name="Bloem J."/>
            <person name="Labutti K."/>
            <person name="Salamov A."/>
            <person name="Andreopoulos B."/>
            <person name="Baker S."/>
            <person name="Barry K."/>
            <person name="Bills G."/>
            <person name="Bluhm B."/>
            <person name="Cannon C."/>
            <person name="Castanera R."/>
            <person name="Culley D."/>
            <person name="Daum C."/>
            <person name="Ezra D."/>
            <person name="Gonzalez J."/>
            <person name="Henrissat B."/>
            <person name="Kuo A."/>
            <person name="Liang C."/>
            <person name="Lipzen A."/>
            <person name="Lutzoni F."/>
            <person name="Magnuson J."/>
            <person name="Mondo S."/>
            <person name="Nolan M."/>
            <person name="Ohm R."/>
            <person name="Pangilinan J."/>
            <person name="Park H.-J."/>
            <person name="Ramirez L."/>
            <person name="Alfaro M."/>
            <person name="Sun H."/>
            <person name="Tritt A."/>
            <person name="Yoshinaga Y."/>
            <person name="Zwiers L.-H."/>
            <person name="Turgeon B."/>
            <person name="Goodwin S."/>
            <person name="Spatafora J."/>
            <person name="Crous P."/>
            <person name="Grigoriev I."/>
        </authorList>
    </citation>
    <scope>NUCLEOTIDE SEQUENCE</scope>
    <source>
        <strain evidence="1">CBS 123094</strain>
    </source>
</reference>
<dbReference type="GO" id="GO:0005506">
    <property type="term" value="F:iron ion binding"/>
    <property type="evidence" value="ECO:0007669"/>
    <property type="project" value="InterPro"/>
</dbReference>
<dbReference type="InterPro" id="IPR036396">
    <property type="entry name" value="Cyt_P450_sf"/>
</dbReference>
<dbReference type="GO" id="GO:0004497">
    <property type="term" value="F:monooxygenase activity"/>
    <property type="evidence" value="ECO:0007669"/>
    <property type="project" value="InterPro"/>
</dbReference>
<dbReference type="GO" id="GO:0016705">
    <property type="term" value="F:oxidoreductase activity, acting on paired donors, with incorporation or reduction of molecular oxygen"/>
    <property type="evidence" value="ECO:0007669"/>
    <property type="project" value="InterPro"/>
</dbReference>
<dbReference type="Proteomes" id="UP000799779">
    <property type="component" value="Unassembled WGS sequence"/>
</dbReference>
<dbReference type="EMBL" id="ML977703">
    <property type="protein sequence ID" value="KAF1993446.1"/>
    <property type="molecule type" value="Genomic_DNA"/>
</dbReference>
<evidence type="ECO:0000313" key="1">
    <source>
        <dbReference type="EMBL" id="KAF1993446.1"/>
    </source>
</evidence>
<gene>
    <name evidence="1" type="ORF">P154DRAFT_450165</name>
</gene>
<dbReference type="OrthoDB" id="3934656at2759"/>
<protein>
    <recommendedName>
        <fullName evidence="3">Cytochrome P450</fullName>
    </recommendedName>
</protein>
<name>A0A6A5W729_9PLEO</name>
<proteinExistence type="predicted"/>
<dbReference type="SUPFAM" id="SSF48264">
    <property type="entry name" value="Cytochrome P450"/>
    <property type="match status" value="1"/>
</dbReference>